<dbReference type="EMBL" id="VICG01000005">
    <property type="protein sequence ID" value="KAA8571881.1"/>
    <property type="molecule type" value="Genomic_DNA"/>
</dbReference>
<gene>
    <name evidence="1" type="ORF">EYC84_001835</name>
</gene>
<dbReference type="AlphaFoldDB" id="A0A5M9JRI2"/>
<protein>
    <submittedName>
        <fullName evidence="1">Uncharacterized protein</fullName>
    </submittedName>
</protein>
<proteinExistence type="predicted"/>
<reference evidence="1 2" key="1">
    <citation type="submission" date="2019-06" db="EMBL/GenBank/DDBJ databases">
        <title>Genome Sequence of the Brown Rot Fungal Pathogen Monilinia fructicola.</title>
        <authorList>
            <person name="De Miccolis Angelini R.M."/>
            <person name="Landi L."/>
            <person name="Abate D."/>
            <person name="Pollastro S."/>
            <person name="Romanazzi G."/>
            <person name="Faretra F."/>
        </authorList>
    </citation>
    <scope>NUCLEOTIDE SEQUENCE [LARGE SCALE GENOMIC DNA]</scope>
    <source>
        <strain evidence="1 2">Mfrc123</strain>
    </source>
</reference>
<keyword evidence="2" id="KW-1185">Reference proteome</keyword>
<evidence type="ECO:0000313" key="2">
    <source>
        <dbReference type="Proteomes" id="UP000322873"/>
    </source>
</evidence>
<comment type="caution">
    <text evidence="1">The sequence shown here is derived from an EMBL/GenBank/DDBJ whole genome shotgun (WGS) entry which is preliminary data.</text>
</comment>
<accession>A0A5M9JRI2</accession>
<name>A0A5M9JRI2_MONFR</name>
<sequence>MNSQARKKDLLNVFVFCSSLRAPAYFFFSISKKAGARYTQTKQTTKRPGNERKIKLEQREMKNNQSSIKKLVFGVLRARVYIQPLCMS</sequence>
<dbReference type="Proteomes" id="UP000322873">
    <property type="component" value="Unassembled WGS sequence"/>
</dbReference>
<evidence type="ECO:0000313" key="1">
    <source>
        <dbReference type="EMBL" id="KAA8571881.1"/>
    </source>
</evidence>
<organism evidence="1 2">
    <name type="scientific">Monilinia fructicola</name>
    <name type="common">Brown rot fungus</name>
    <name type="synonym">Ciboria fructicola</name>
    <dbReference type="NCBI Taxonomy" id="38448"/>
    <lineage>
        <taxon>Eukaryota</taxon>
        <taxon>Fungi</taxon>
        <taxon>Dikarya</taxon>
        <taxon>Ascomycota</taxon>
        <taxon>Pezizomycotina</taxon>
        <taxon>Leotiomycetes</taxon>
        <taxon>Helotiales</taxon>
        <taxon>Sclerotiniaceae</taxon>
        <taxon>Monilinia</taxon>
    </lineage>
</organism>